<keyword evidence="3 5" id="KW-1133">Transmembrane helix</keyword>
<keyword evidence="4 5" id="KW-0472">Membrane</keyword>
<evidence type="ECO:0000256" key="2">
    <source>
        <dbReference type="ARBA" id="ARBA00022692"/>
    </source>
</evidence>
<dbReference type="AlphaFoldDB" id="A0AB39HUJ2"/>
<feature type="transmembrane region" description="Helical" evidence="5">
    <location>
        <begin position="99"/>
        <end position="117"/>
    </location>
</feature>
<protein>
    <submittedName>
        <fullName evidence="6">DUF1516 family protein</fullName>
    </submittedName>
</protein>
<dbReference type="Pfam" id="PF07457">
    <property type="entry name" value="DUF1516"/>
    <property type="match status" value="1"/>
</dbReference>
<dbReference type="EMBL" id="CP162599">
    <property type="protein sequence ID" value="XDK33866.1"/>
    <property type="molecule type" value="Genomic_DNA"/>
</dbReference>
<dbReference type="RefSeq" id="WP_368654544.1">
    <property type="nucleotide sequence ID" value="NZ_CP162599.1"/>
</dbReference>
<keyword evidence="1" id="KW-1003">Cell membrane</keyword>
<feature type="transmembrane region" description="Helical" evidence="5">
    <location>
        <begin position="6"/>
        <end position="23"/>
    </location>
</feature>
<accession>A0AB39HUJ2</accession>
<evidence type="ECO:0000313" key="6">
    <source>
        <dbReference type="EMBL" id="XDK33866.1"/>
    </source>
</evidence>
<evidence type="ECO:0000256" key="4">
    <source>
        <dbReference type="ARBA" id="ARBA00023136"/>
    </source>
</evidence>
<evidence type="ECO:0000256" key="1">
    <source>
        <dbReference type="ARBA" id="ARBA00022475"/>
    </source>
</evidence>
<dbReference type="InterPro" id="IPR010899">
    <property type="entry name" value="UPF0344"/>
</dbReference>
<evidence type="ECO:0000256" key="5">
    <source>
        <dbReference type="SAM" id="Phobius"/>
    </source>
</evidence>
<gene>
    <name evidence="6" type="ORF">AB4Y30_05795</name>
</gene>
<feature type="transmembrane region" description="Helical" evidence="5">
    <location>
        <begin position="43"/>
        <end position="62"/>
    </location>
</feature>
<reference evidence="6" key="1">
    <citation type="submission" date="2024-07" db="EMBL/GenBank/DDBJ databases">
        <title>Halotolerant mesophilic bacterium Ornithinibacillus sp. 4-3, sp. nov., isolated from soil.</title>
        <authorList>
            <person name="Sidarenka A.V."/>
            <person name="Guliayeva D.E."/>
            <person name="Leanovich S.I."/>
            <person name="Hileuskaya K.S."/>
            <person name="Akhremchuk A.E."/>
            <person name="Sikolenko M.A."/>
            <person name="Valentovich L.N."/>
        </authorList>
    </citation>
    <scope>NUCLEOTIDE SEQUENCE</scope>
    <source>
        <strain evidence="6">4-3</strain>
    </source>
</reference>
<sequence>MNTHLHITAWALAIILLLVVIVLQKTGKAKGAKITHMILRLDYLLILYSGGSLLTNYLNGGGPMMTEAIIKSVAGLWVIVAMEMIAVRTGKRKATKGAWIQLIIALIITIALGFGRLEGGLLP</sequence>
<keyword evidence="2 5" id="KW-0812">Transmembrane</keyword>
<evidence type="ECO:0000256" key="3">
    <source>
        <dbReference type="ARBA" id="ARBA00022989"/>
    </source>
</evidence>
<organism evidence="6">
    <name type="scientific">Ornithinibacillus sp. 4-3</name>
    <dbReference type="NCBI Taxonomy" id="3231488"/>
    <lineage>
        <taxon>Bacteria</taxon>
        <taxon>Bacillati</taxon>
        <taxon>Bacillota</taxon>
        <taxon>Bacilli</taxon>
        <taxon>Bacillales</taxon>
        <taxon>Bacillaceae</taxon>
        <taxon>Ornithinibacillus</taxon>
    </lineage>
</organism>
<proteinExistence type="predicted"/>
<name>A0AB39HUJ2_9BACI</name>
<feature type="transmembrane region" description="Helical" evidence="5">
    <location>
        <begin position="68"/>
        <end position="87"/>
    </location>
</feature>